<dbReference type="PRINTS" id="PR00773">
    <property type="entry name" value="GRPEPROTEIN"/>
</dbReference>
<dbReference type="PANTHER" id="PTHR21237:SF23">
    <property type="entry name" value="GRPE PROTEIN HOMOLOG, MITOCHONDRIAL"/>
    <property type="match status" value="1"/>
</dbReference>
<feature type="compositionally biased region" description="Polar residues" evidence="5">
    <location>
        <begin position="23"/>
        <end position="37"/>
    </location>
</feature>
<comment type="similarity">
    <text evidence="1 3 4">Belongs to the GrpE family.</text>
</comment>
<evidence type="ECO:0000256" key="3">
    <source>
        <dbReference type="HAMAP-Rule" id="MF_01151"/>
    </source>
</evidence>
<comment type="function">
    <text evidence="3">Participates actively in the response to hyperosmotic and heat shock by preventing the aggregation of stress-denatured proteins, in association with DnaK and GrpE. It is the nucleotide exchange factor for DnaK and may function as a thermosensor. Unfolded proteins bind initially to DnaJ; upon interaction with the DnaJ-bound protein, DnaK hydrolyzes its bound ATP, resulting in the formation of a stable complex. GrpE releases ADP from DnaK; ATP binding to DnaK triggers the release of the substrate protein, thus completing the reaction cycle. Several rounds of ATP-dependent interactions between DnaJ, DnaK and GrpE are required for fully efficient folding.</text>
</comment>
<dbReference type="HAMAP" id="MF_01151">
    <property type="entry name" value="GrpE"/>
    <property type="match status" value="1"/>
</dbReference>
<proteinExistence type="inferred from homology"/>
<keyword evidence="2 3" id="KW-0143">Chaperone</keyword>
<evidence type="ECO:0000256" key="5">
    <source>
        <dbReference type="SAM" id="MobiDB-lite"/>
    </source>
</evidence>
<evidence type="ECO:0000313" key="6">
    <source>
        <dbReference type="EMBL" id="GAA4436535.1"/>
    </source>
</evidence>
<dbReference type="RefSeq" id="WP_345027642.1">
    <property type="nucleotide sequence ID" value="NZ_BAABEY010000016.1"/>
</dbReference>
<evidence type="ECO:0000256" key="4">
    <source>
        <dbReference type="RuleBase" id="RU004478"/>
    </source>
</evidence>
<comment type="subunit">
    <text evidence="3">Homodimer.</text>
</comment>
<keyword evidence="3" id="KW-0963">Cytoplasm</keyword>
<dbReference type="SUPFAM" id="SSF58014">
    <property type="entry name" value="Coiled-coil domain of nucleotide exchange factor GrpE"/>
    <property type="match status" value="1"/>
</dbReference>
<dbReference type="CDD" id="cd00446">
    <property type="entry name" value="GrpE"/>
    <property type="match status" value="1"/>
</dbReference>
<dbReference type="Gene3D" id="3.90.20.20">
    <property type="match status" value="1"/>
</dbReference>
<keyword evidence="3" id="KW-0346">Stress response</keyword>
<accession>A0ABP8LVH1</accession>
<protein>
    <recommendedName>
        <fullName evidence="3">Protein GrpE</fullName>
    </recommendedName>
    <alternativeName>
        <fullName evidence="3">HSP-70 cofactor</fullName>
    </alternativeName>
</protein>
<name>A0ABP8LVH1_9BACT</name>
<dbReference type="Proteomes" id="UP001501508">
    <property type="component" value="Unassembled WGS sequence"/>
</dbReference>
<evidence type="ECO:0000313" key="7">
    <source>
        <dbReference type="Proteomes" id="UP001501508"/>
    </source>
</evidence>
<reference evidence="7" key="1">
    <citation type="journal article" date="2019" name="Int. J. Syst. Evol. Microbiol.">
        <title>The Global Catalogue of Microorganisms (GCM) 10K type strain sequencing project: providing services to taxonomists for standard genome sequencing and annotation.</title>
        <authorList>
            <consortium name="The Broad Institute Genomics Platform"/>
            <consortium name="The Broad Institute Genome Sequencing Center for Infectious Disease"/>
            <person name="Wu L."/>
            <person name="Ma J."/>
        </authorList>
    </citation>
    <scope>NUCLEOTIDE SEQUENCE [LARGE SCALE GENOMIC DNA]</scope>
    <source>
        <strain evidence="7">JCM 31920</strain>
    </source>
</reference>
<dbReference type="Gene3D" id="2.30.22.10">
    <property type="entry name" value="Head domain of nucleotide exchange factor GrpE"/>
    <property type="match status" value="1"/>
</dbReference>
<gene>
    <name evidence="3" type="primary">grpE</name>
    <name evidence="6" type="ORF">GCM10023091_14490</name>
</gene>
<dbReference type="EMBL" id="BAABEY010000016">
    <property type="protein sequence ID" value="GAA4436535.1"/>
    <property type="molecule type" value="Genomic_DNA"/>
</dbReference>
<sequence>MAENKVNEEELNPGAGGSEEVSDNTSGEQSEGTTEQNAEADPLEEARQEIGEVKDKYLRLYAEFENFRKRTSRERLELISTANAGLLKSLLPVVDDFERARAAFEGQGEGLDAVKEGIELIYSKLLRTLESEGLKPMEAKGEPFDADLHESVAQFPAPSEDQKGRVIEVLEKGYFLNDKVIRYAKVVVGV</sequence>
<dbReference type="Pfam" id="PF01025">
    <property type="entry name" value="GrpE"/>
    <property type="match status" value="1"/>
</dbReference>
<feature type="region of interest" description="Disordered" evidence="5">
    <location>
        <begin position="1"/>
        <end position="49"/>
    </location>
</feature>
<evidence type="ECO:0000256" key="1">
    <source>
        <dbReference type="ARBA" id="ARBA00009054"/>
    </source>
</evidence>
<comment type="caution">
    <text evidence="6">The sequence shown here is derived from an EMBL/GenBank/DDBJ whole genome shotgun (WGS) entry which is preliminary data.</text>
</comment>
<dbReference type="SUPFAM" id="SSF51064">
    <property type="entry name" value="Head domain of nucleotide exchange factor GrpE"/>
    <property type="match status" value="1"/>
</dbReference>
<dbReference type="InterPro" id="IPR009012">
    <property type="entry name" value="GrpE_head"/>
</dbReference>
<dbReference type="InterPro" id="IPR013805">
    <property type="entry name" value="GrpE_CC"/>
</dbReference>
<keyword evidence="7" id="KW-1185">Reference proteome</keyword>
<evidence type="ECO:0000256" key="2">
    <source>
        <dbReference type="ARBA" id="ARBA00023186"/>
    </source>
</evidence>
<organism evidence="6 7">
    <name type="scientific">Ravibacter arvi</name>
    <dbReference type="NCBI Taxonomy" id="2051041"/>
    <lineage>
        <taxon>Bacteria</taxon>
        <taxon>Pseudomonadati</taxon>
        <taxon>Bacteroidota</taxon>
        <taxon>Cytophagia</taxon>
        <taxon>Cytophagales</taxon>
        <taxon>Spirosomataceae</taxon>
        <taxon>Ravibacter</taxon>
    </lineage>
</organism>
<comment type="subcellular location">
    <subcellularLocation>
        <location evidence="3">Cytoplasm</location>
    </subcellularLocation>
</comment>
<dbReference type="InterPro" id="IPR000740">
    <property type="entry name" value="GrpE"/>
</dbReference>
<dbReference type="PANTHER" id="PTHR21237">
    <property type="entry name" value="GRPE PROTEIN"/>
    <property type="match status" value="1"/>
</dbReference>